<dbReference type="InterPro" id="IPR001394">
    <property type="entry name" value="Peptidase_C19_UCH"/>
</dbReference>
<feature type="region of interest" description="Disordered" evidence="11">
    <location>
        <begin position="1"/>
        <end position="27"/>
    </location>
</feature>
<evidence type="ECO:0000256" key="6">
    <source>
        <dbReference type="ARBA" id="ARBA00022771"/>
    </source>
</evidence>
<evidence type="ECO:0000256" key="1">
    <source>
        <dbReference type="ARBA" id="ARBA00004123"/>
    </source>
</evidence>
<evidence type="ECO:0000256" key="2">
    <source>
        <dbReference type="ARBA" id="ARBA00009085"/>
    </source>
</evidence>
<evidence type="ECO:0000256" key="4">
    <source>
        <dbReference type="ARBA" id="ARBA00022723"/>
    </source>
</evidence>
<accession>A0A1X2GXJ0</accession>
<gene>
    <name evidence="14" type="ORF">DM01DRAFT_1330926</name>
</gene>
<evidence type="ECO:0000256" key="3">
    <source>
        <dbReference type="ARBA" id="ARBA00022664"/>
    </source>
</evidence>
<dbReference type="SUPFAM" id="SSF57850">
    <property type="entry name" value="RING/U-box"/>
    <property type="match status" value="1"/>
</dbReference>
<dbReference type="PROSITE" id="PS50271">
    <property type="entry name" value="ZF_UBP"/>
    <property type="match status" value="1"/>
</dbReference>
<evidence type="ECO:0000256" key="10">
    <source>
        <dbReference type="PROSITE-ProRule" id="PRU00502"/>
    </source>
</evidence>
<dbReference type="InterPro" id="IPR028889">
    <property type="entry name" value="USP"/>
</dbReference>
<dbReference type="Gene3D" id="3.90.70.10">
    <property type="entry name" value="Cysteine proteinases"/>
    <property type="match status" value="1"/>
</dbReference>
<dbReference type="InterPro" id="IPR038765">
    <property type="entry name" value="Papain-like_cys_pep_sf"/>
</dbReference>
<evidence type="ECO:0000259" key="12">
    <source>
        <dbReference type="PROSITE" id="PS50235"/>
    </source>
</evidence>
<keyword evidence="3" id="KW-0507">mRNA processing</keyword>
<keyword evidence="4" id="KW-0479">Metal-binding</keyword>
<dbReference type="GO" id="GO:0000245">
    <property type="term" value="P:spliceosomal complex assembly"/>
    <property type="evidence" value="ECO:0007669"/>
    <property type="project" value="InterPro"/>
</dbReference>
<dbReference type="PANTHER" id="PTHR21646">
    <property type="entry name" value="UBIQUITIN CARBOXYL-TERMINAL HYDROLASE"/>
    <property type="match status" value="1"/>
</dbReference>
<sequence>MSSAKRARIQKTTIADEHDEDMDSTDDFSQALSSRDLYLDTIDRHMLDFDFEKVCSVSMSNLNVYACLICGKYFQGRGKTSHAYFHSMHKDHHVFLNLHTKNVYILPDGYEVDDPSLDDIKYVLSPTLTRNQVAGLDKNTTPSFDLNNKKYIPGFVGLNNIKANDYVNVVIQALAHIPSFRNYFILNDFEEQGRSQLVIRFGTLIRKMWNPKAYKGQVSPHELLQEISNASGKQFRLTEQKNPIDFLSWFLNTLHRDLGGSKKANSSIVYQTFQGQIQVESQPLGAAHRDIQDGQVLVLDEDRPIAKAMSPFLFLALELPAAPLYQDEQEANIIPQVPLTTILNKYDGKAVQEVNGVKKRYNITVLPRYIIFHIKRFSKNNWTDEKNPTIVNFPIKNINLANFTTAEQAERVGTHYDLVANICHEGQPGAGKGTYKIHVHHRGKDQWYQIQDLIVEDILPQMIFLSESYIQIWERKSKSKP</sequence>
<dbReference type="InterPro" id="IPR050185">
    <property type="entry name" value="Ub_carboxyl-term_hydrolase"/>
</dbReference>
<dbReference type="GO" id="GO:0004843">
    <property type="term" value="F:cysteine-type deubiquitinase activity"/>
    <property type="evidence" value="ECO:0007669"/>
    <property type="project" value="InterPro"/>
</dbReference>
<dbReference type="GO" id="GO:0016579">
    <property type="term" value="P:protein deubiquitination"/>
    <property type="evidence" value="ECO:0007669"/>
    <property type="project" value="InterPro"/>
</dbReference>
<dbReference type="InterPro" id="IPR013083">
    <property type="entry name" value="Znf_RING/FYVE/PHD"/>
</dbReference>
<keyword evidence="7" id="KW-0862">Zinc</keyword>
<dbReference type="PROSITE" id="PS50235">
    <property type="entry name" value="USP_3"/>
    <property type="match status" value="1"/>
</dbReference>
<dbReference type="EMBL" id="MCGT01000001">
    <property type="protein sequence ID" value="ORX62796.1"/>
    <property type="molecule type" value="Genomic_DNA"/>
</dbReference>
<proteinExistence type="inferred from homology"/>
<organism evidence="14 15">
    <name type="scientific">Hesseltinella vesiculosa</name>
    <dbReference type="NCBI Taxonomy" id="101127"/>
    <lineage>
        <taxon>Eukaryota</taxon>
        <taxon>Fungi</taxon>
        <taxon>Fungi incertae sedis</taxon>
        <taxon>Mucoromycota</taxon>
        <taxon>Mucoromycotina</taxon>
        <taxon>Mucoromycetes</taxon>
        <taxon>Mucorales</taxon>
        <taxon>Cunninghamellaceae</taxon>
        <taxon>Hesseltinella</taxon>
    </lineage>
</organism>
<dbReference type="Proteomes" id="UP000242146">
    <property type="component" value="Unassembled WGS sequence"/>
</dbReference>
<keyword evidence="9" id="KW-0539">Nucleus</keyword>
<dbReference type="InterPro" id="IPR001607">
    <property type="entry name" value="Znf_UBP"/>
</dbReference>
<dbReference type="STRING" id="101127.A0A1X2GXJ0"/>
<dbReference type="Pfam" id="PF00443">
    <property type="entry name" value="UCH"/>
    <property type="match status" value="1"/>
</dbReference>
<evidence type="ECO:0000256" key="11">
    <source>
        <dbReference type="SAM" id="MobiDB-lite"/>
    </source>
</evidence>
<dbReference type="FunFam" id="3.30.40.10:FF:000068">
    <property type="entry name" value="U4/U6.U5 tri-snRNP-associated protein 2"/>
    <property type="match status" value="1"/>
</dbReference>
<evidence type="ECO:0000259" key="13">
    <source>
        <dbReference type="PROSITE" id="PS50271"/>
    </source>
</evidence>
<evidence type="ECO:0000256" key="8">
    <source>
        <dbReference type="ARBA" id="ARBA00023187"/>
    </source>
</evidence>
<evidence type="ECO:0000256" key="9">
    <source>
        <dbReference type="ARBA" id="ARBA00023242"/>
    </source>
</evidence>
<dbReference type="InterPro" id="IPR033809">
    <property type="entry name" value="USP39"/>
</dbReference>
<keyword evidence="8" id="KW-0508">mRNA splicing</keyword>
<keyword evidence="6 10" id="KW-0863">Zinc-finger</keyword>
<dbReference type="SUPFAM" id="SSF54001">
    <property type="entry name" value="Cysteine proteinases"/>
    <property type="match status" value="1"/>
</dbReference>
<dbReference type="Pfam" id="PF02148">
    <property type="entry name" value="zf-UBP"/>
    <property type="match status" value="1"/>
</dbReference>
<name>A0A1X2GXJ0_9FUNG</name>
<evidence type="ECO:0000256" key="5">
    <source>
        <dbReference type="ARBA" id="ARBA00022728"/>
    </source>
</evidence>
<dbReference type="SMART" id="SM00290">
    <property type="entry name" value="ZnF_UBP"/>
    <property type="match status" value="1"/>
</dbReference>
<dbReference type="GO" id="GO:0005681">
    <property type="term" value="C:spliceosomal complex"/>
    <property type="evidence" value="ECO:0007669"/>
    <property type="project" value="UniProtKB-KW"/>
</dbReference>
<keyword evidence="5" id="KW-0747">Spliceosome</keyword>
<evidence type="ECO:0000313" key="15">
    <source>
        <dbReference type="Proteomes" id="UP000242146"/>
    </source>
</evidence>
<feature type="compositionally biased region" description="Acidic residues" evidence="11">
    <location>
        <begin position="17"/>
        <end position="26"/>
    </location>
</feature>
<dbReference type="OrthoDB" id="10263353at2759"/>
<dbReference type="CDD" id="cd02669">
    <property type="entry name" value="Peptidase_C19M"/>
    <property type="match status" value="1"/>
</dbReference>
<evidence type="ECO:0000256" key="7">
    <source>
        <dbReference type="ARBA" id="ARBA00022833"/>
    </source>
</evidence>
<dbReference type="AlphaFoldDB" id="A0A1X2GXJ0"/>
<protein>
    <submittedName>
        <fullName evidence="14">Cysteine proteinase</fullName>
    </submittedName>
</protein>
<feature type="domain" description="USP" evidence="12">
    <location>
        <begin position="156"/>
        <end position="476"/>
    </location>
</feature>
<evidence type="ECO:0000313" key="14">
    <source>
        <dbReference type="EMBL" id="ORX62796.1"/>
    </source>
</evidence>
<dbReference type="Gene3D" id="3.30.40.10">
    <property type="entry name" value="Zinc/RING finger domain, C3HC4 (zinc finger)"/>
    <property type="match status" value="1"/>
</dbReference>
<dbReference type="GO" id="GO:0008270">
    <property type="term" value="F:zinc ion binding"/>
    <property type="evidence" value="ECO:0007669"/>
    <property type="project" value="UniProtKB-KW"/>
</dbReference>
<dbReference type="PANTHER" id="PTHR21646:SF16">
    <property type="entry name" value="U4_U6.U5 TRI-SNRNP-ASSOCIATED PROTEIN 2"/>
    <property type="match status" value="1"/>
</dbReference>
<comment type="caution">
    <text evidence="14">The sequence shown here is derived from an EMBL/GenBank/DDBJ whole genome shotgun (WGS) entry which is preliminary data.</text>
</comment>
<keyword evidence="15" id="KW-1185">Reference proteome</keyword>
<comment type="similarity">
    <text evidence="2">Belongs to the peptidase C19 family.</text>
</comment>
<comment type="subcellular location">
    <subcellularLocation>
        <location evidence="1">Nucleus</location>
    </subcellularLocation>
</comment>
<feature type="domain" description="UBP-type" evidence="13">
    <location>
        <begin position="34"/>
        <end position="131"/>
    </location>
</feature>
<reference evidence="14 15" key="1">
    <citation type="submission" date="2016-07" db="EMBL/GenBank/DDBJ databases">
        <title>Pervasive Adenine N6-methylation of Active Genes in Fungi.</title>
        <authorList>
            <consortium name="DOE Joint Genome Institute"/>
            <person name="Mondo S.J."/>
            <person name="Dannebaum R.O."/>
            <person name="Kuo R.C."/>
            <person name="Labutti K."/>
            <person name="Haridas S."/>
            <person name="Kuo A."/>
            <person name="Salamov A."/>
            <person name="Ahrendt S.R."/>
            <person name="Lipzen A."/>
            <person name="Sullivan W."/>
            <person name="Andreopoulos W.B."/>
            <person name="Clum A."/>
            <person name="Lindquist E."/>
            <person name="Daum C."/>
            <person name="Ramamoorthy G.K."/>
            <person name="Gryganskyi A."/>
            <person name="Culley D."/>
            <person name="Magnuson J.K."/>
            <person name="James T.Y."/>
            <person name="O'Malley M.A."/>
            <person name="Stajich J.E."/>
            <person name="Spatafora J.W."/>
            <person name="Visel A."/>
            <person name="Grigoriev I.V."/>
        </authorList>
    </citation>
    <scope>NUCLEOTIDE SEQUENCE [LARGE SCALE GENOMIC DNA]</scope>
    <source>
        <strain evidence="14 15">NRRL 3301</strain>
    </source>
</reference>